<feature type="compositionally biased region" description="Pro residues" evidence="1">
    <location>
        <begin position="116"/>
        <end position="129"/>
    </location>
</feature>
<gene>
    <name evidence="2" type="ORF">QYF61_018845</name>
</gene>
<dbReference type="EMBL" id="JAUNZN010000002">
    <property type="protein sequence ID" value="KAK4827519.1"/>
    <property type="molecule type" value="Genomic_DNA"/>
</dbReference>
<proteinExistence type="predicted"/>
<dbReference type="Proteomes" id="UP001333110">
    <property type="component" value="Unassembled WGS sequence"/>
</dbReference>
<evidence type="ECO:0000256" key="1">
    <source>
        <dbReference type="SAM" id="MobiDB-lite"/>
    </source>
</evidence>
<evidence type="ECO:0000313" key="2">
    <source>
        <dbReference type="EMBL" id="KAK4827519.1"/>
    </source>
</evidence>
<accession>A0AAN7NL35</accession>
<protein>
    <submittedName>
        <fullName evidence="2">Uncharacterized protein</fullName>
    </submittedName>
</protein>
<feature type="region of interest" description="Disordered" evidence="1">
    <location>
        <begin position="66"/>
        <end position="144"/>
    </location>
</feature>
<name>A0AAN7NL35_MYCAM</name>
<evidence type="ECO:0000313" key="3">
    <source>
        <dbReference type="Proteomes" id="UP001333110"/>
    </source>
</evidence>
<dbReference type="AlphaFoldDB" id="A0AAN7NL35"/>
<sequence length="144" mass="15476">MASRTITSYKRISKNLQRGLGQQRHILAVDQGLTKKQQPLGRGRKAVFVLNKIILIIFALDKKIASPNRTSPVGKQGRAAALDGSPTTGGRGAAFTPPPHVFVTQPPTLGVWAPYPGQPRPRGHPPGPVPGRGRGQPRYSHAAR</sequence>
<keyword evidence="3" id="KW-1185">Reference proteome</keyword>
<reference evidence="2 3" key="1">
    <citation type="journal article" date="2023" name="J. Hered.">
        <title>Chromosome-level genome of the wood stork (Mycteria americana) provides insight into avian chromosome evolution.</title>
        <authorList>
            <person name="Flamio R. Jr."/>
            <person name="Ramstad K.M."/>
        </authorList>
    </citation>
    <scope>NUCLEOTIDE SEQUENCE [LARGE SCALE GENOMIC DNA]</scope>
    <source>
        <strain evidence="2">JAX WOST 10</strain>
    </source>
</reference>
<organism evidence="2 3">
    <name type="scientific">Mycteria americana</name>
    <name type="common">Wood stork</name>
    <dbReference type="NCBI Taxonomy" id="33587"/>
    <lineage>
        <taxon>Eukaryota</taxon>
        <taxon>Metazoa</taxon>
        <taxon>Chordata</taxon>
        <taxon>Craniata</taxon>
        <taxon>Vertebrata</taxon>
        <taxon>Euteleostomi</taxon>
        <taxon>Archelosauria</taxon>
        <taxon>Archosauria</taxon>
        <taxon>Dinosauria</taxon>
        <taxon>Saurischia</taxon>
        <taxon>Theropoda</taxon>
        <taxon>Coelurosauria</taxon>
        <taxon>Aves</taxon>
        <taxon>Neognathae</taxon>
        <taxon>Neoaves</taxon>
        <taxon>Aequornithes</taxon>
        <taxon>Ciconiiformes</taxon>
        <taxon>Ciconiidae</taxon>
        <taxon>Mycteria</taxon>
    </lineage>
</organism>
<comment type="caution">
    <text evidence="2">The sequence shown here is derived from an EMBL/GenBank/DDBJ whole genome shotgun (WGS) entry which is preliminary data.</text>
</comment>